<dbReference type="Proteomes" id="UP001642484">
    <property type="component" value="Unassembled WGS sequence"/>
</dbReference>
<keyword evidence="1" id="KW-0677">Repeat</keyword>
<dbReference type="PANTHER" id="PTHR47447">
    <property type="entry name" value="OS03G0856100 PROTEIN"/>
    <property type="match status" value="1"/>
</dbReference>
<comment type="caution">
    <text evidence="3">The sequence shown here is derived from an EMBL/GenBank/DDBJ whole genome shotgun (WGS) entry which is preliminary data.</text>
</comment>
<gene>
    <name evidence="3" type="ORF">CCMP2556_LOCUS20662</name>
</gene>
<evidence type="ECO:0000256" key="1">
    <source>
        <dbReference type="ARBA" id="ARBA00022737"/>
    </source>
</evidence>
<evidence type="ECO:0000313" key="3">
    <source>
        <dbReference type="EMBL" id="CAK9037398.1"/>
    </source>
</evidence>
<evidence type="ECO:0008006" key="5">
    <source>
        <dbReference type="Google" id="ProtNLM"/>
    </source>
</evidence>
<proteinExistence type="predicted"/>
<dbReference type="Gene3D" id="1.25.40.10">
    <property type="entry name" value="Tetratricopeptide repeat domain"/>
    <property type="match status" value="4"/>
</dbReference>
<name>A0ABP0LFL5_9DINO</name>
<protein>
    <recommendedName>
        <fullName evidence="5">Pentatricopeptide repeat-containing protein, chloroplastic</fullName>
    </recommendedName>
</protein>
<dbReference type="InterPro" id="IPR011990">
    <property type="entry name" value="TPR-like_helical_dom_sf"/>
</dbReference>
<evidence type="ECO:0000313" key="4">
    <source>
        <dbReference type="Proteomes" id="UP001642484"/>
    </source>
</evidence>
<dbReference type="PANTHER" id="PTHR47447:SF17">
    <property type="entry name" value="OS12G0638900 PROTEIN"/>
    <property type="match status" value="1"/>
</dbReference>
<dbReference type="InterPro" id="IPR002885">
    <property type="entry name" value="PPR_rpt"/>
</dbReference>
<feature type="repeat" description="PPR" evidence="2">
    <location>
        <begin position="274"/>
        <end position="308"/>
    </location>
</feature>
<dbReference type="PROSITE" id="PS51375">
    <property type="entry name" value="PPR"/>
    <property type="match status" value="1"/>
</dbReference>
<keyword evidence="4" id="KW-1185">Reference proteome</keyword>
<dbReference type="EMBL" id="CAXAMN010012158">
    <property type="protein sequence ID" value="CAK9037398.1"/>
    <property type="molecule type" value="Genomic_DNA"/>
</dbReference>
<reference evidence="3 4" key="1">
    <citation type="submission" date="2024-02" db="EMBL/GenBank/DDBJ databases">
        <authorList>
            <person name="Chen Y."/>
            <person name="Shah S."/>
            <person name="Dougan E. K."/>
            <person name="Thang M."/>
            <person name="Chan C."/>
        </authorList>
    </citation>
    <scope>NUCLEOTIDE SEQUENCE [LARGE SCALE GENOMIC DNA]</scope>
</reference>
<evidence type="ECO:0000256" key="2">
    <source>
        <dbReference type="PROSITE-ProRule" id="PRU00708"/>
    </source>
</evidence>
<sequence length="659" mass="72365">MASRLLTKRIKEAARLKQWEASLSLFAEGPSADRSDAFVFTATMNACVAARKWALALDLFAQMEAHQVQTNKYVLSTCMKAYNEASLWHLALAELAKELVSSGSDLDEILFGVCITACGKAMKWIWALQLLQELTERSLPHEEGRKLAIFACEKATAWRCALELLQGLGTLRAERRSVPATNSVISACGKGRQWMMSMSLLMEMSQKELQADEVSWNSLLSAFEKGTQWQRALLLVDAEVSLSRMALNASISACANASAWKEALAVFESIKEKDVVTYNSSITACTKGRQAGRSLRLFSEMKALQLRPDQVTHGAVLNACEKAALWVEALHLLAQEPPPTIVLVNMVASACEKGHQWQQALAVLQAAKRHRLRADSTTLNAAMAACLRGEEWSRSLEFFHRMQRGRGPTLHSYAEALSSLHQAQRWEDALRLFAEVSHQSDRHVLGAAFRAAALCWPEALLLLDRHDDKLDAVCILLSLAALDQAGQGWVRTTLVERLTKEIVSSLNPGDLTAAVATAVHGVTSVDRGVTPQVLHQASRALWQVVYAPTLRHLGRPGVGHYFDPKISTEWSSLELASRDALVLLDLAAQSRGQETRPGSDRGGKAEAMSVACGERIDPVGPAVSESGECETKGVVVPFWESEIIGFSMVQSFLRLFEGH</sequence>
<organism evidence="3 4">
    <name type="scientific">Durusdinium trenchii</name>
    <dbReference type="NCBI Taxonomy" id="1381693"/>
    <lineage>
        <taxon>Eukaryota</taxon>
        <taxon>Sar</taxon>
        <taxon>Alveolata</taxon>
        <taxon>Dinophyceae</taxon>
        <taxon>Suessiales</taxon>
        <taxon>Symbiodiniaceae</taxon>
        <taxon>Durusdinium</taxon>
    </lineage>
</organism>
<accession>A0ABP0LFL5</accession>
<dbReference type="Pfam" id="PF01535">
    <property type="entry name" value="PPR"/>
    <property type="match status" value="2"/>
</dbReference>
<dbReference type="Pfam" id="PF13041">
    <property type="entry name" value="PPR_2"/>
    <property type="match status" value="1"/>
</dbReference>